<keyword evidence="2" id="KW-0812">Transmembrane</keyword>
<gene>
    <name evidence="3" type="ORF">Lalb_Chr17g0345501</name>
</gene>
<keyword evidence="2" id="KW-0472">Membrane</keyword>
<keyword evidence="4" id="KW-1185">Reference proteome</keyword>
<dbReference type="Proteomes" id="UP000447434">
    <property type="component" value="Chromosome 17"/>
</dbReference>
<evidence type="ECO:0000256" key="2">
    <source>
        <dbReference type="SAM" id="Phobius"/>
    </source>
</evidence>
<proteinExistence type="predicted"/>
<protein>
    <recommendedName>
        <fullName evidence="5">Transmembrane protein</fullName>
    </recommendedName>
</protein>
<dbReference type="EMBL" id="WOCE01000017">
    <property type="protein sequence ID" value="KAE9596079.1"/>
    <property type="molecule type" value="Genomic_DNA"/>
</dbReference>
<reference evidence="4" key="1">
    <citation type="journal article" date="2020" name="Nat. Commun.">
        <title>Genome sequence of the cluster root forming white lupin.</title>
        <authorList>
            <person name="Hufnagel B."/>
            <person name="Marques A."/>
            <person name="Soriano A."/>
            <person name="Marques L."/>
            <person name="Divol F."/>
            <person name="Doumas P."/>
            <person name="Sallet E."/>
            <person name="Mancinotti D."/>
            <person name="Carrere S."/>
            <person name="Marande W."/>
            <person name="Arribat S."/>
            <person name="Keller J."/>
            <person name="Huneau C."/>
            <person name="Blein T."/>
            <person name="Aime D."/>
            <person name="Laguerre M."/>
            <person name="Taylor J."/>
            <person name="Schubert V."/>
            <person name="Nelson M."/>
            <person name="Geu-Flores F."/>
            <person name="Crespi M."/>
            <person name="Gallardo-Guerrero K."/>
            <person name="Delaux P.-M."/>
            <person name="Salse J."/>
            <person name="Berges H."/>
            <person name="Guyot R."/>
            <person name="Gouzy J."/>
            <person name="Peret B."/>
        </authorList>
    </citation>
    <scope>NUCLEOTIDE SEQUENCE [LARGE SCALE GENOMIC DNA]</scope>
    <source>
        <strain evidence="4">cv. Amiga</strain>
    </source>
</reference>
<evidence type="ECO:0000256" key="1">
    <source>
        <dbReference type="SAM" id="MobiDB-lite"/>
    </source>
</evidence>
<keyword evidence="2" id="KW-1133">Transmembrane helix</keyword>
<organism evidence="3 4">
    <name type="scientific">Lupinus albus</name>
    <name type="common">White lupine</name>
    <name type="synonym">Lupinus termis</name>
    <dbReference type="NCBI Taxonomy" id="3870"/>
    <lineage>
        <taxon>Eukaryota</taxon>
        <taxon>Viridiplantae</taxon>
        <taxon>Streptophyta</taxon>
        <taxon>Embryophyta</taxon>
        <taxon>Tracheophyta</taxon>
        <taxon>Spermatophyta</taxon>
        <taxon>Magnoliopsida</taxon>
        <taxon>eudicotyledons</taxon>
        <taxon>Gunneridae</taxon>
        <taxon>Pentapetalae</taxon>
        <taxon>rosids</taxon>
        <taxon>fabids</taxon>
        <taxon>Fabales</taxon>
        <taxon>Fabaceae</taxon>
        <taxon>Papilionoideae</taxon>
        <taxon>50 kb inversion clade</taxon>
        <taxon>genistoids sensu lato</taxon>
        <taxon>core genistoids</taxon>
        <taxon>Genisteae</taxon>
        <taxon>Lupinus</taxon>
    </lineage>
</organism>
<evidence type="ECO:0000313" key="3">
    <source>
        <dbReference type="EMBL" id="KAE9596079.1"/>
    </source>
</evidence>
<feature type="region of interest" description="Disordered" evidence="1">
    <location>
        <begin position="55"/>
        <end position="99"/>
    </location>
</feature>
<dbReference type="AlphaFoldDB" id="A0A6A4P8D3"/>
<evidence type="ECO:0008006" key="5">
    <source>
        <dbReference type="Google" id="ProtNLM"/>
    </source>
</evidence>
<sequence length="99" mass="10886">MCVYINSQQCDLAPFIFLGKLISNMKFLQWLLCLALLLIHTVFAPNVLISEELKTSNPPIPVKDCGSPLKHIGTKNFGRVSDRPVSPPPKVRGSPSSNP</sequence>
<name>A0A6A4P8D3_LUPAL</name>
<evidence type="ECO:0000313" key="4">
    <source>
        <dbReference type="Proteomes" id="UP000447434"/>
    </source>
</evidence>
<comment type="caution">
    <text evidence="3">The sequence shown here is derived from an EMBL/GenBank/DDBJ whole genome shotgun (WGS) entry which is preliminary data.</text>
</comment>
<accession>A0A6A4P8D3</accession>
<feature type="transmembrane region" description="Helical" evidence="2">
    <location>
        <begin position="27"/>
        <end position="49"/>
    </location>
</feature>